<dbReference type="RefSeq" id="XP_002505844.1">
    <property type="nucleotide sequence ID" value="XM_002505798.1"/>
</dbReference>
<feature type="coiled-coil region" evidence="1">
    <location>
        <begin position="406"/>
        <end position="584"/>
    </location>
</feature>
<dbReference type="PANTHER" id="PTHR34894">
    <property type="entry name" value="SAM-DEPENDENT METHYLTRANSFERASE RSMI, CONSERVED SITE"/>
    <property type="match status" value="1"/>
</dbReference>
<evidence type="ECO:0000313" key="4">
    <source>
        <dbReference type="Proteomes" id="UP000002009"/>
    </source>
</evidence>
<dbReference type="OMA" id="FASARCK"/>
<protein>
    <submittedName>
        <fullName evidence="3">Uncharacterized protein</fullName>
    </submittedName>
</protein>
<dbReference type="PANTHER" id="PTHR34894:SF5">
    <property type="entry name" value="EF-HAND DOMAIN-CONTAINING PROTEIN"/>
    <property type="match status" value="1"/>
</dbReference>
<dbReference type="STRING" id="296587.C1EFK4"/>
<sequence>MHNSSDGSTGDRIAAGTSASTDDAGAVGGALTVCEVRVDGGDVEPKTAAQSPGIPWLRPSNDECSELFVSGGSSLRPRFAPTLPAPRADALIRAADAPADAPIDALRRALTAELRDRKVRVDSLAAADAALGAGSADGNVDATLRRDARFRRPGRDKPPAWVERLVAFVDDAPVFRTRGGGADGGASGPGACTRETIGALERWVDASVERVCREGGDASRRANRAPAHPHGGGPFDDTLDDSSDSFDAEAAAEGALWIYRVAFDELTDEVRRQCRDRGKLLAKVWDHFFSVVEARAGLRYESLVADARIETIQTRTQLANAKQEADASNAKLAALEDALAGERAANNRERTSSSMAALASKIKERELHAEVDRLKTCDFEHRERLAAARVTERRLIADVDAARAHVRDLTARVTREAAERDRLEKRLADATEKAEGWRAEAASVRAVVAERDRAVEALNGSLEDATKSLARERARATALAGALEECRGALEERTRVLDQSNEANETLREKIESMRQQAEDLRSALGDARAQRDALQLDIHDARACIATGCTREASLRKALAEGADALIEERAALENERDCRERESARADAAIADADAATETRRTEREALRSELAGVRGVMRDLAGGVRTLGDLAEGILAEDLEENGLTDDASVESVAADITRGAALARRVVERLGAHRKELGDAVRARDVARSRLYDAHDVIANLERQVADAKLEKLRLDKDVKERDGVIASRERDISKLRSACVSHVEDAKVAAARLLAEETRSAELKSERCALEKEVRRFAKIAEDLDACRVKLDASETQVAGLTSVVEGLEAEREALEAGTRAAEGRIARLASNVEALESDRTRLEKLVQSERSEHERAVRDERERLRASAKRASDRATRSLRACETRLAEAEESLRKTKARASVTSRLKVGLLTRRCQTLAVKLAARDVAAVAREERFVRHMLAKEKATVELVREVRRTQLEWAAETSQTIAEISALRDEAAKAVDASCAMRRETDGELREYRRRFATSRDASQQCDDARVAHLVERARRQPRLDRYDADEINHGDNPILDARRTSRVIVRTYLKRVQLAAGESGRARDITHGACGLGALGNDTVFDALRRAIAETPRLAAASTSSAFKRGFSRDGLVRSANSGEEAYSADDVDRGVDRVMASARHHARRGDAKCAAFCRFADCLDSESRHADSDRRFASVDAFHVFCSVLGCAMKVFGEGEFTGATLRDWRDGAATIPTRVAMDVVANVYNTDAPRDVPVVRESLIRRSEEFAGVGGRELGLDFDFFLSRIMEEYAAGRAPVNPMEAPRRVEGAGHAREGGSSRRGR</sequence>
<evidence type="ECO:0000256" key="1">
    <source>
        <dbReference type="SAM" id="Coils"/>
    </source>
</evidence>
<proteinExistence type="predicted"/>
<dbReference type="Proteomes" id="UP000002009">
    <property type="component" value="Chromosome 13"/>
</dbReference>
<dbReference type="EMBL" id="CP001331">
    <property type="protein sequence ID" value="ACO67102.1"/>
    <property type="molecule type" value="Genomic_DNA"/>
</dbReference>
<feature type="region of interest" description="Disordered" evidence="2">
    <location>
        <begin position="1301"/>
        <end position="1322"/>
    </location>
</feature>
<gene>
    <name evidence="3" type="ORF">MICPUN_63822</name>
</gene>
<feature type="region of interest" description="Disordered" evidence="2">
    <location>
        <begin position="217"/>
        <end position="244"/>
    </location>
</feature>
<feature type="region of interest" description="Disordered" evidence="2">
    <location>
        <begin position="852"/>
        <end position="882"/>
    </location>
</feature>
<feature type="region of interest" description="Disordered" evidence="2">
    <location>
        <begin position="1"/>
        <end position="26"/>
    </location>
</feature>
<organism evidence="3 4">
    <name type="scientific">Micromonas commoda (strain RCC299 / NOUM17 / CCMP2709)</name>
    <name type="common">Picoplanktonic green alga</name>
    <dbReference type="NCBI Taxonomy" id="296587"/>
    <lineage>
        <taxon>Eukaryota</taxon>
        <taxon>Viridiplantae</taxon>
        <taxon>Chlorophyta</taxon>
        <taxon>Mamiellophyceae</taxon>
        <taxon>Mamiellales</taxon>
        <taxon>Mamiellaceae</taxon>
        <taxon>Micromonas</taxon>
    </lineage>
</organism>
<keyword evidence="1" id="KW-0175">Coiled coil</keyword>
<dbReference type="KEGG" id="mis:MICPUN_63822"/>
<name>C1EFK4_MICCC</name>
<reference evidence="3 4" key="1">
    <citation type="journal article" date="2009" name="Science">
        <title>Green evolution and dynamic adaptations revealed by genomes of the marine picoeukaryotes Micromonas.</title>
        <authorList>
            <person name="Worden A.Z."/>
            <person name="Lee J.H."/>
            <person name="Mock T."/>
            <person name="Rouze P."/>
            <person name="Simmons M.P."/>
            <person name="Aerts A.L."/>
            <person name="Allen A.E."/>
            <person name="Cuvelier M.L."/>
            <person name="Derelle E."/>
            <person name="Everett M.V."/>
            <person name="Foulon E."/>
            <person name="Grimwood J."/>
            <person name="Gundlach H."/>
            <person name="Henrissat B."/>
            <person name="Napoli C."/>
            <person name="McDonald S.M."/>
            <person name="Parker M.S."/>
            <person name="Rombauts S."/>
            <person name="Salamov A."/>
            <person name="Von Dassow P."/>
            <person name="Badger J.H."/>
            <person name="Coutinho P.M."/>
            <person name="Demir E."/>
            <person name="Dubchak I."/>
            <person name="Gentemann C."/>
            <person name="Eikrem W."/>
            <person name="Gready J.E."/>
            <person name="John U."/>
            <person name="Lanier W."/>
            <person name="Lindquist E.A."/>
            <person name="Lucas S."/>
            <person name="Mayer K.F."/>
            <person name="Moreau H."/>
            <person name="Not F."/>
            <person name="Otillar R."/>
            <person name="Panaud O."/>
            <person name="Pangilinan J."/>
            <person name="Paulsen I."/>
            <person name="Piegu B."/>
            <person name="Poliakov A."/>
            <person name="Robbens S."/>
            <person name="Schmutz J."/>
            <person name="Toulza E."/>
            <person name="Wyss T."/>
            <person name="Zelensky A."/>
            <person name="Zhou K."/>
            <person name="Armbrust E.V."/>
            <person name="Bhattacharya D."/>
            <person name="Goodenough U.W."/>
            <person name="Van de Peer Y."/>
            <person name="Grigoriev I.V."/>
        </authorList>
    </citation>
    <scope>NUCLEOTIDE SEQUENCE [LARGE SCALE GENOMIC DNA]</scope>
    <source>
        <strain evidence="4">RCC299 / NOUM17</strain>
    </source>
</reference>
<feature type="compositionally biased region" description="Basic and acidic residues" evidence="2">
    <location>
        <begin position="1302"/>
        <end position="1322"/>
    </location>
</feature>
<accession>C1EFK4</accession>
<dbReference type="OrthoDB" id="512970at2759"/>
<evidence type="ECO:0000256" key="2">
    <source>
        <dbReference type="SAM" id="MobiDB-lite"/>
    </source>
</evidence>
<dbReference type="InParanoid" id="C1EFK4"/>
<dbReference type="GeneID" id="8248543"/>
<evidence type="ECO:0000313" key="3">
    <source>
        <dbReference type="EMBL" id="ACO67102.1"/>
    </source>
</evidence>
<keyword evidence="4" id="KW-1185">Reference proteome</keyword>